<dbReference type="Proteomes" id="UP001226867">
    <property type="component" value="Unassembled WGS sequence"/>
</dbReference>
<evidence type="ECO:0000313" key="2">
    <source>
        <dbReference type="EMBL" id="MDP9902415.1"/>
    </source>
</evidence>
<proteinExistence type="predicted"/>
<reference evidence="2 3" key="1">
    <citation type="submission" date="2023-07" db="EMBL/GenBank/DDBJ databases">
        <title>Sorghum-associated microbial communities from plants grown in Nebraska, USA.</title>
        <authorList>
            <person name="Schachtman D."/>
        </authorList>
    </citation>
    <scope>NUCLEOTIDE SEQUENCE [LARGE SCALE GENOMIC DNA]</scope>
    <source>
        <strain evidence="2 3">DS1607</strain>
    </source>
</reference>
<evidence type="ECO:0000256" key="1">
    <source>
        <dbReference type="SAM" id="Phobius"/>
    </source>
</evidence>
<evidence type="ECO:0008006" key="4">
    <source>
        <dbReference type="Google" id="ProtNLM"/>
    </source>
</evidence>
<gene>
    <name evidence="2" type="ORF">J2W36_004692</name>
</gene>
<dbReference type="RefSeq" id="WP_307692161.1">
    <property type="nucleotide sequence ID" value="NZ_JAUSRO010000018.1"/>
</dbReference>
<feature type="transmembrane region" description="Helical" evidence="1">
    <location>
        <begin position="20"/>
        <end position="37"/>
    </location>
</feature>
<dbReference type="EMBL" id="JAUSRO010000018">
    <property type="protein sequence ID" value="MDP9902415.1"/>
    <property type="molecule type" value="Genomic_DNA"/>
</dbReference>
<dbReference type="Pfam" id="PF04956">
    <property type="entry name" value="TrbC"/>
    <property type="match status" value="1"/>
</dbReference>
<comment type="caution">
    <text evidence="2">The sequence shown here is derived from an EMBL/GenBank/DDBJ whole genome shotgun (WGS) entry which is preliminary data.</text>
</comment>
<organism evidence="2 3">
    <name type="scientific">Variovorax ginsengisoli</name>
    <dbReference type="NCBI Taxonomy" id="363844"/>
    <lineage>
        <taxon>Bacteria</taxon>
        <taxon>Pseudomonadati</taxon>
        <taxon>Pseudomonadota</taxon>
        <taxon>Betaproteobacteria</taxon>
        <taxon>Burkholderiales</taxon>
        <taxon>Comamonadaceae</taxon>
        <taxon>Variovorax</taxon>
    </lineage>
</organism>
<feature type="transmembrane region" description="Helical" evidence="1">
    <location>
        <begin position="80"/>
        <end position="100"/>
    </location>
</feature>
<keyword evidence="3" id="KW-1185">Reference proteome</keyword>
<keyword evidence="1" id="KW-0472">Membrane</keyword>
<keyword evidence="1" id="KW-1133">Transmembrane helix</keyword>
<evidence type="ECO:0000313" key="3">
    <source>
        <dbReference type="Proteomes" id="UP001226867"/>
    </source>
</evidence>
<name>A0ABT9SDH6_9BURK</name>
<accession>A0ABT9SDH6</accession>
<protein>
    <recommendedName>
        <fullName evidence="4">Conjugal transfer protein TrbC</fullName>
    </recommendedName>
</protein>
<feature type="transmembrane region" description="Helical" evidence="1">
    <location>
        <begin position="49"/>
        <end position="68"/>
    </location>
</feature>
<sequence length="101" mass="11066">MKARQSNNHGIKLPTFSRDAIFLLLIGAMCSPAFAQFEKMNQGLSKVQYFLLSIGGVCVTIAIMVTGFRMAYQAAQWKDCASWFWGGMLIGSGSAISALFF</sequence>
<keyword evidence="1" id="KW-0812">Transmembrane</keyword>
<dbReference type="InterPro" id="IPR007039">
    <property type="entry name" value="TrbC/VirB2"/>
</dbReference>